<feature type="chain" id="PRO_5046238413" description="Big-1 domain-containing protein" evidence="2">
    <location>
        <begin position="19"/>
        <end position="1216"/>
    </location>
</feature>
<comment type="caution">
    <text evidence="4">The sequence shown here is derived from an EMBL/GenBank/DDBJ whole genome shotgun (WGS) entry which is preliminary data.</text>
</comment>
<evidence type="ECO:0000313" key="5">
    <source>
        <dbReference type="Proteomes" id="UP001388366"/>
    </source>
</evidence>
<proteinExistence type="inferred from homology"/>
<gene>
    <name evidence="4" type="ORF">WNY63_14095</name>
</gene>
<dbReference type="SUPFAM" id="SSF49373">
    <property type="entry name" value="Invasin/intimin cell-adhesion fragments"/>
    <property type="match status" value="5"/>
</dbReference>
<evidence type="ECO:0000259" key="3">
    <source>
        <dbReference type="PROSITE" id="PS51127"/>
    </source>
</evidence>
<feature type="domain" description="Big-1" evidence="3">
    <location>
        <begin position="167"/>
        <end position="259"/>
    </location>
</feature>
<dbReference type="PROSITE" id="PS51257">
    <property type="entry name" value="PROKAR_LIPOPROTEIN"/>
    <property type="match status" value="1"/>
</dbReference>
<reference evidence="4 5" key="1">
    <citation type="submission" date="2024-03" db="EMBL/GenBank/DDBJ databases">
        <title>Community enrichment and isolation of bacterial strains for fucoidan degradation.</title>
        <authorList>
            <person name="Sichert A."/>
        </authorList>
    </citation>
    <scope>NUCLEOTIDE SEQUENCE [LARGE SCALE GENOMIC DNA]</scope>
    <source>
        <strain evidence="4 5">AS81</strain>
    </source>
</reference>
<dbReference type="InterPro" id="IPR013783">
    <property type="entry name" value="Ig-like_fold"/>
</dbReference>
<dbReference type="SMART" id="SM00634">
    <property type="entry name" value="BID_1"/>
    <property type="match status" value="3"/>
</dbReference>
<evidence type="ECO:0000256" key="1">
    <source>
        <dbReference type="ARBA" id="ARBA00010116"/>
    </source>
</evidence>
<sequence>MPLMRWLSVVLFSFLITACGGGGSLEKDGGDLGGGGTTPDTPTYTVTVQGFNQATNEQSNSVTKDAPLFLRATVLKDGEVVTGKRVTFSLADGIGSLKPTSGSALTDGDGVAQLALESGSVVGAGQVTATYLVDGESYQGLFAFTSSGGQDTNEEGDFTLTLQGYSQANSQASNIVTSSASLDLRATLQKDGVPVAGKRITFTLADNIGLLEPSSGSALTQNDGIATIELTAGKDAGAGKVTATYTISDDVFTGIFEFQSTGGQGDDTGISGDTTIEVKVLDENGVKFSEANPVTNDNVGTVTATLKKDGVALSDQLVTFSTNFTGQITPDLGTSITNVAGEAKISLGSGNFKGAGEVIAKYNDNGTVLSKNAVFYSSGDSAPVEQIQYTVSVRLLTGCNSTWDDGRDSVKLDPTQASSGCSVTNNLSSSELGEILVEVIDKQNGDGVKNALVNLDTSLGSILPSSGTALTDNFGMALLKLQPGNTGGAGTITARSLGISSSINFAVGIADLILEVNNGLNIDALGNVIPLKAGGSTIIEVTLRDEDGNLYLTPTDVEFSSTCVTSGSSVIDAVVKSSSGIATSTYRANGCGINDDINITVETGGKNFTATTIIPVETSDVQSIQFIDVSETFIALPPGEGGQPTQSVVRFKLLDADNIASSQQRIDFKLTDTLGFANLTLKSANTDNDGFVQTTVTSGIVPGPLVVKACYVSKDDVKALPVGDDLTCWVDDYELCQLEPTNEICPDGELHLVPLSEQISSVSSQLTLSSGVADQNSFDASPVMFNPNSLYYNGITTDVTVFFGDQFNNYNGDGVEATILAEAGVIGSASNEETCKTTDAMCVVTWRSQGDRPFWSYKWGNRIGEIDGNSATEEGINPKTKEVNCDPYFGIAAPCINGIKRAKNDPDGVVMGGRVSILAVTKGQENFVDEESTPDVSRRNGLFDIGEYYKSYDLAEAFMDHNENSSFDKANCSDDRGDSYDPVTDLCSELNSRGGHNETWRDLNSNGLFDGPDGKYNGLLCSEAANNAGECSRELIEVRKQFELVMSGDTPYVRFSVLKGNSLHIPANCVSSAVATLEMSDVTERCDVETIDLSIISQPNPDFDPNDPDETDPETIDVGLTGISIRIHYTDEFGNPLPAGTEVTLSTTNGDLSIIGHSETILSTNTDKPLYSDVRIAREAEGNKKLDGILTIKFAFENQFGVKKVTEKAIAIFDDK</sequence>
<dbReference type="EMBL" id="JBBMQU010000026">
    <property type="protein sequence ID" value="MEM5551860.1"/>
    <property type="molecule type" value="Genomic_DNA"/>
</dbReference>
<dbReference type="Gene3D" id="2.60.40.10">
    <property type="entry name" value="Immunoglobulins"/>
    <property type="match status" value="5"/>
</dbReference>
<evidence type="ECO:0000256" key="2">
    <source>
        <dbReference type="SAM" id="SignalP"/>
    </source>
</evidence>
<dbReference type="Proteomes" id="UP001388366">
    <property type="component" value="Unassembled WGS sequence"/>
</dbReference>
<protein>
    <recommendedName>
        <fullName evidence="3">Big-1 domain-containing protein</fullName>
    </recommendedName>
</protein>
<comment type="similarity">
    <text evidence="1">Belongs to the intimin/invasin family.</text>
</comment>
<name>A0ABU9U517_9GAMM</name>
<keyword evidence="2" id="KW-0732">Signal</keyword>
<dbReference type="RefSeq" id="WP_342884144.1">
    <property type="nucleotide sequence ID" value="NZ_JBBMQU010000026.1"/>
</dbReference>
<organism evidence="4 5">
    <name type="scientific">Pseudoalteromonas neustonica</name>
    <dbReference type="NCBI Taxonomy" id="1840331"/>
    <lineage>
        <taxon>Bacteria</taxon>
        <taxon>Pseudomonadati</taxon>
        <taxon>Pseudomonadota</taxon>
        <taxon>Gammaproteobacteria</taxon>
        <taxon>Alteromonadales</taxon>
        <taxon>Pseudoalteromonadaceae</taxon>
        <taxon>Pseudoalteromonas</taxon>
    </lineage>
</organism>
<feature type="signal peptide" evidence="2">
    <location>
        <begin position="1"/>
        <end position="18"/>
    </location>
</feature>
<accession>A0ABU9U517</accession>
<dbReference type="InterPro" id="IPR008964">
    <property type="entry name" value="Invasin/intimin_cell_adhesion"/>
</dbReference>
<evidence type="ECO:0000313" key="4">
    <source>
        <dbReference type="EMBL" id="MEM5551860.1"/>
    </source>
</evidence>
<dbReference type="PROSITE" id="PS51127">
    <property type="entry name" value="BIG1"/>
    <property type="match status" value="1"/>
</dbReference>
<keyword evidence="5" id="KW-1185">Reference proteome</keyword>
<dbReference type="InterPro" id="IPR003344">
    <property type="entry name" value="Big_1_dom"/>
</dbReference>